<feature type="compositionally biased region" description="Polar residues" evidence="1">
    <location>
        <begin position="609"/>
        <end position="630"/>
    </location>
</feature>
<comment type="caution">
    <text evidence="3">The sequence shown here is derived from an EMBL/GenBank/DDBJ whole genome shotgun (WGS) entry which is preliminary data.</text>
</comment>
<dbReference type="AlphaFoldDB" id="A0A0N1PAK7"/>
<dbReference type="Proteomes" id="UP000038009">
    <property type="component" value="Unassembled WGS sequence"/>
</dbReference>
<evidence type="ECO:0000313" key="4">
    <source>
        <dbReference type="Proteomes" id="UP000038009"/>
    </source>
</evidence>
<feature type="region of interest" description="Disordered" evidence="1">
    <location>
        <begin position="1"/>
        <end position="27"/>
    </location>
</feature>
<proteinExistence type="predicted"/>
<dbReference type="VEuPathDB" id="TriTrypDB:Lsey_0262_0080"/>
<reference evidence="3 4" key="1">
    <citation type="journal article" date="2015" name="PLoS Pathog.">
        <title>Leptomonas seymouri: Adaptations to the Dixenous Life Cycle Analyzed by Genome Sequencing, Transcriptome Profiling and Co-infection with Leishmania donovani.</title>
        <authorList>
            <person name="Kraeva N."/>
            <person name="Butenko A."/>
            <person name="Hlavacova J."/>
            <person name="Kostygov A."/>
            <person name="Myskova J."/>
            <person name="Grybchuk D."/>
            <person name="Lestinova T."/>
            <person name="Votypka J."/>
            <person name="Volf P."/>
            <person name="Opperdoes F."/>
            <person name="Flegontov P."/>
            <person name="Lukes J."/>
            <person name="Yurchenko V."/>
        </authorList>
    </citation>
    <scope>NUCLEOTIDE SEQUENCE [LARGE SCALE GENOMIC DNA]</scope>
    <source>
        <strain evidence="3 4">ATCC 30220</strain>
    </source>
</reference>
<dbReference type="EMBL" id="LJSK01000262">
    <property type="protein sequence ID" value="KPI84404.1"/>
    <property type="molecule type" value="Genomic_DNA"/>
</dbReference>
<name>A0A0N1PAK7_LEPSE</name>
<gene>
    <name evidence="3" type="ORF">ABL78_6548</name>
</gene>
<keyword evidence="2" id="KW-0812">Transmembrane</keyword>
<accession>A0A0N1PAK7</accession>
<evidence type="ECO:0000256" key="2">
    <source>
        <dbReference type="SAM" id="Phobius"/>
    </source>
</evidence>
<keyword evidence="2" id="KW-1133">Transmembrane helix</keyword>
<dbReference type="OMA" id="RGEFRVC"/>
<feature type="region of interest" description="Disordered" evidence="1">
    <location>
        <begin position="604"/>
        <end position="634"/>
    </location>
</feature>
<keyword evidence="2" id="KW-0472">Membrane</keyword>
<feature type="compositionally biased region" description="Low complexity" evidence="1">
    <location>
        <begin position="101"/>
        <end position="126"/>
    </location>
</feature>
<organism evidence="3 4">
    <name type="scientific">Leptomonas seymouri</name>
    <dbReference type="NCBI Taxonomy" id="5684"/>
    <lineage>
        <taxon>Eukaryota</taxon>
        <taxon>Discoba</taxon>
        <taxon>Euglenozoa</taxon>
        <taxon>Kinetoplastea</taxon>
        <taxon>Metakinetoplastina</taxon>
        <taxon>Trypanosomatida</taxon>
        <taxon>Trypanosomatidae</taxon>
        <taxon>Leishmaniinae</taxon>
        <taxon>Leptomonas</taxon>
    </lineage>
</organism>
<feature type="transmembrane region" description="Helical" evidence="2">
    <location>
        <begin position="66"/>
        <end position="85"/>
    </location>
</feature>
<evidence type="ECO:0000313" key="3">
    <source>
        <dbReference type="EMBL" id="KPI84404.1"/>
    </source>
</evidence>
<evidence type="ECO:0000256" key="1">
    <source>
        <dbReference type="SAM" id="MobiDB-lite"/>
    </source>
</evidence>
<protein>
    <submittedName>
        <fullName evidence="3">Uncharacterized protein</fullName>
    </submittedName>
</protein>
<sequence>MQQLDHSHRSPSPQAVSATCTGDVTKSLDSRTTDRDFSLSSLLRGPSLLPALCCQPTWSRLLLRRLVHLTALFAILLLLGASLVYQLTAAAPLPAGSALLPKSPRNQPKAPASTASAAGSASGTPTLAPSTNKRSSPYRIPPFPASWSLGGGSIRIPHAFSVLTVVAGPPLTSERIAAAPEDRAVMLLRRAARHLSSSGVIRHPCFHEWLIMHKDTITDAKAAAAVEEEEAVREWWASEQKADSDHTLEQRGQQSEEHELLLSRVRVVGLPHLTSASPHATTRAYALLYGMRLVVTKYVLVHDLDRVLIAAVPSHALLKGSAAPASSRSRTQEWVQHEVTLALQTLSNNAFSNLSHVVIDQARISSDEENVHAYRLQVYATADRQDRVREAQLQAQLVAYVKKLVAPAPTAKLQSKAEHMAVHEVQDGLPVAAYGTSPYFHCQRAPFYSVRVPVPLWMRSSRNANATTTTAMDPEGHANATTAPPVLSTLCELMLSTHFGMPEDYAPEGTVFHRSFCQDWLQFTLLPSPKQSIEANVSESPLAAIGKAAASAGRRRQSAEDGAFTARMDMAQSLGDGVCAVQWAAHLKAAQQWYRERTERKQLLRRRGNQTSTAADEISLSNKTASSPSSEDVKSNLAGASPYLDQYAALLFSNDAAQVSKLAGTYLAFLPNVSHAIHHIRRTVGEKLEHISLKYAAERTRRIKSKKHRTDRELLCLPSHLSRVDLHSTMYPTQWFLTQLDMRCLQHKESCLGSLVDTDERVMQNVNQYLSTTGKWSRGEFRVCMSGGVYLEDPLTQLS</sequence>
<keyword evidence="4" id="KW-1185">Reference proteome</keyword>
<dbReference type="OrthoDB" id="264397at2759"/>
<feature type="region of interest" description="Disordered" evidence="1">
    <location>
        <begin position="101"/>
        <end position="137"/>
    </location>
</feature>
<feature type="compositionally biased region" description="Polar residues" evidence="1">
    <location>
        <begin position="9"/>
        <end position="24"/>
    </location>
</feature>